<feature type="compositionally biased region" description="Low complexity" evidence="4">
    <location>
        <begin position="55"/>
        <end position="76"/>
    </location>
</feature>
<comment type="caution">
    <text evidence="7">The sequence shown here is derived from an EMBL/GenBank/DDBJ whole genome shotgun (WGS) entry which is preliminary data.</text>
</comment>
<keyword evidence="2" id="KW-0119">Carbohydrate metabolism</keyword>
<evidence type="ECO:0000256" key="1">
    <source>
        <dbReference type="ARBA" id="ARBA00022801"/>
    </source>
</evidence>
<dbReference type="SUPFAM" id="SSF49384">
    <property type="entry name" value="Carbohydrate-binding domain"/>
    <property type="match status" value="1"/>
</dbReference>
<dbReference type="Proteomes" id="UP001596203">
    <property type="component" value="Unassembled WGS sequence"/>
</dbReference>
<organism evidence="7 8">
    <name type="scientific">Plantactinospora solaniradicis</name>
    <dbReference type="NCBI Taxonomy" id="1723736"/>
    <lineage>
        <taxon>Bacteria</taxon>
        <taxon>Bacillati</taxon>
        <taxon>Actinomycetota</taxon>
        <taxon>Actinomycetes</taxon>
        <taxon>Micromonosporales</taxon>
        <taxon>Micromonosporaceae</taxon>
        <taxon>Plantactinospora</taxon>
    </lineage>
</organism>
<dbReference type="PROSITE" id="PS51173">
    <property type="entry name" value="CBM2"/>
    <property type="match status" value="1"/>
</dbReference>
<dbReference type="InterPro" id="IPR017853">
    <property type="entry name" value="GH"/>
</dbReference>
<proteinExistence type="predicted"/>
<dbReference type="SMART" id="SM00637">
    <property type="entry name" value="CBD_II"/>
    <property type="match status" value="1"/>
</dbReference>
<keyword evidence="1" id="KW-0378">Hydrolase</keyword>
<dbReference type="InterPro" id="IPR001919">
    <property type="entry name" value="CBD2"/>
</dbReference>
<dbReference type="PROSITE" id="PS51760">
    <property type="entry name" value="GH10_2"/>
    <property type="match status" value="1"/>
</dbReference>
<reference evidence="8" key="1">
    <citation type="journal article" date="2019" name="Int. J. Syst. Evol. Microbiol.">
        <title>The Global Catalogue of Microorganisms (GCM) 10K type strain sequencing project: providing services to taxonomists for standard genome sequencing and annotation.</title>
        <authorList>
            <consortium name="The Broad Institute Genomics Platform"/>
            <consortium name="The Broad Institute Genome Sequencing Center for Infectious Disease"/>
            <person name="Wu L."/>
            <person name="Ma J."/>
        </authorList>
    </citation>
    <scope>NUCLEOTIDE SEQUENCE [LARGE SCALE GENOMIC DNA]</scope>
    <source>
        <strain evidence="8">ZS-35-S2</strain>
    </source>
</reference>
<evidence type="ECO:0000259" key="5">
    <source>
        <dbReference type="PROSITE" id="PS51173"/>
    </source>
</evidence>
<evidence type="ECO:0000259" key="6">
    <source>
        <dbReference type="PROSITE" id="PS51760"/>
    </source>
</evidence>
<feature type="domain" description="GH10" evidence="6">
    <location>
        <begin position="1"/>
        <end position="50"/>
    </location>
</feature>
<keyword evidence="8" id="KW-1185">Reference proteome</keyword>
<dbReference type="EMBL" id="JBHSPR010000110">
    <property type="protein sequence ID" value="MFC6023737.1"/>
    <property type="molecule type" value="Genomic_DNA"/>
</dbReference>
<evidence type="ECO:0000256" key="4">
    <source>
        <dbReference type="SAM" id="MobiDB-lite"/>
    </source>
</evidence>
<dbReference type="Gene3D" id="3.20.20.80">
    <property type="entry name" value="Glycosidases"/>
    <property type="match status" value="1"/>
</dbReference>
<dbReference type="Pfam" id="PF00553">
    <property type="entry name" value="CBM_2"/>
    <property type="match status" value="1"/>
</dbReference>
<keyword evidence="3" id="KW-0624">Polysaccharide degradation</keyword>
<name>A0ABW1KSQ3_9ACTN</name>
<feature type="non-terminal residue" evidence="7">
    <location>
        <position position="1"/>
    </location>
</feature>
<sequence>VTRACLAVARCTGITVWGIRDTDSWRTGQNPLLFDGNGNKKAAYDAVLTALNSGTVVPTPTTTRPPTTSPTTTPPTGGAGGCTASVSVNQWNGGFVATVRVTAGQSAITGWRVTITLPSGVTVSSSWSTTRSGDSGTVQWTNVDYNGRVSAGQSTEFGFQASGTGTGMAPSCTAS</sequence>
<feature type="region of interest" description="Disordered" evidence="4">
    <location>
        <begin position="55"/>
        <end position="80"/>
    </location>
</feature>
<dbReference type="SUPFAM" id="SSF51445">
    <property type="entry name" value="(Trans)glycosidases"/>
    <property type="match status" value="1"/>
</dbReference>
<dbReference type="Pfam" id="PF00331">
    <property type="entry name" value="Glyco_hydro_10"/>
    <property type="match status" value="1"/>
</dbReference>
<evidence type="ECO:0000313" key="7">
    <source>
        <dbReference type="EMBL" id="MFC6023737.1"/>
    </source>
</evidence>
<dbReference type="Gene3D" id="2.60.40.290">
    <property type="match status" value="1"/>
</dbReference>
<gene>
    <name evidence="7" type="ORF">ACFP2T_47240</name>
</gene>
<dbReference type="RefSeq" id="WP_377434446.1">
    <property type="nucleotide sequence ID" value="NZ_JBHSPR010000110.1"/>
</dbReference>
<feature type="domain" description="CBM2" evidence="5">
    <location>
        <begin position="75"/>
        <end position="175"/>
    </location>
</feature>
<dbReference type="InterPro" id="IPR001000">
    <property type="entry name" value="GH10_dom"/>
</dbReference>
<accession>A0ABW1KSQ3</accession>
<protein>
    <submittedName>
        <fullName evidence="7">Cellulose binding domain-containing protein</fullName>
    </submittedName>
</protein>
<evidence type="ECO:0000256" key="2">
    <source>
        <dbReference type="ARBA" id="ARBA00023277"/>
    </source>
</evidence>
<evidence type="ECO:0000256" key="3">
    <source>
        <dbReference type="ARBA" id="ARBA00023326"/>
    </source>
</evidence>
<dbReference type="InterPro" id="IPR008965">
    <property type="entry name" value="CBM2/CBM3_carb-bd_dom_sf"/>
</dbReference>
<dbReference type="InterPro" id="IPR012291">
    <property type="entry name" value="CBM2_carb-bd_dom_sf"/>
</dbReference>
<evidence type="ECO:0000313" key="8">
    <source>
        <dbReference type="Proteomes" id="UP001596203"/>
    </source>
</evidence>